<keyword evidence="8 21" id="KW-1133">Transmembrane helix</keyword>
<evidence type="ECO:0000256" key="19">
    <source>
        <dbReference type="PROSITE-ProRule" id="PRU10141"/>
    </source>
</evidence>
<dbReference type="InterPro" id="IPR050122">
    <property type="entry name" value="RTK"/>
</dbReference>
<feature type="compositionally biased region" description="Low complexity" evidence="20">
    <location>
        <begin position="185"/>
        <end position="282"/>
    </location>
</feature>
<organism evidence="24 25">
    <name type="scientific">Folsomia candida</name>
    <name type="common">Springtail</name>
    <dbReference type="NCBI Taxonomy" id="158441"/>
    <lineage>
        <taxon>Eukaryota</taxon>
        <taxon>Metazoa</taxon>
        <taxon>Ecdysozoa</taxon>
        <taxon>Arthropoda</taxon>
        <taxon>Hexapoda</taxon>
        <taxon>Collembola</taxon>
        <taxon>Entomobryomorpha</taxon>
        <taxon>Isotomoidea</taxon>
        <taxon>Isotomidae</taxon>
        <taxon>Proisotominae</taxon>
        <taxon>Folsomia</taxon>
    </lineage>
</organism>
<evidence type="ECO:0000256" key="2">
    <source>
        <dbReference type="ARBA" id="ARBA00004308"/>
    </source>
</evidence>
<dbReference type="GO" id="GO:0050793">
    <property type="term" value="P:regulation of developmental process"/>
    <property type="evidence" value="ECO:0007669"/>
    <property type="project" value="UniProtKB-ARBA"/>
</dbReference>
<evidence type="ECO:0000256" key="7">
    <source>
        <dbReference type="ARBA" id="ARBA00022840"/>
    </source>
</evidence>
<dbReference type="GO" id="GO:0005886">
    <property type="term" value="C:plasma membrane"/>
    <property type="evidence" value="ECO:0007669"/>
    <property type="project" value="TreeGrafter"/>
</dbReference>
<evidence type="ECO:0000256" key="14">
    <source>
        <dbReference type="ARBA" id="ARBA00023319"/>
    </source>
</evidence>
<evidence type="ECO:0000313" key="25">
    <source>
        <dbReference type="Proteomes" id="UP000198287"/>
    </source>
</evidence>
<dbReference type="SUPFAM" id="SSF53955">
    <property type="entry name" value="Lysozyme-like"/>
    <property type="match status" value="2"/>
</dbReference>
<dbReference type="GO" id="GO:0012505">
    <property type="term" value="C:endomembrane system"/>
    <property type="evidence" value="ECO:0007669"/>
    <property type="project" value="UniProtKB-SubCell"/>
</dbReference>
<feature type="binding site" evidence="17 19">
    <location>
        <position position="692"/>
    </location>
    <ligand>
        <name>ATP</name>
        <dbReference type="ChEBI" id="CHEBI:30616"/>
    </ligand>
</feature>
<evidence type="ECO:0000256" key="5">
    <source>
        <dbReference type="ARBA" id="ARBA00022741"/>
    </source>
</evidence>
<dbReference type="Proteomes" id="UP000198287">
    <property type="component" value="Unassembled WGS sequence"/>
</dbReference>
<feature type="binding site" evidence="18">
    <location>
        <position position="820"/>
    </location>
    <ligand>
        <name>Mg(2+)</name>
        <dbReference type="ChEBI" id="CHEBI:18420"/>
    </ligand>
</feature>
<dbReference type="InterPro" id="IPR008266">
    <property type="entry name" value="Tyr_kinase_AS"/>
</dbReference>
<dbReference type="PROSITE" id="PS50011">
    <property type="entry name" value="PROTEIN_KINASE_DOM"/>
    <property type="match status" value="1"/>
</dbReference>
<dbReference type="InterPro" id="IPR013098">
    <property type="entry name" value="Ig_I-set"/>
</dbReference>
<dbReference type="InterPro" id="IPR007110">
    <property type="entry name" value="Ig-like_dom"/>
</dbReference>
<dbReference type="Gene3D" id="3.30.200.20">
    <property type="entry name" value="Phosphorylase Kinase, domain 1"/>
    <property type="match status" value="1"/>
</dbReference>
<keyword evidence="3" id="KW-0808">Transferase</keyword>
<comment type="catalytic activity">
    <reaction evidence="15">
        <text>L-tyrosyl-[protein] + ATP = O-phospho-L-tyrosyl-[protein] + ADP + H(+)</text>
        <dbReference type="Rhea" id="RHEA:10596"/>
        <dbReference type="Rhea" id="RHEA-COMP:10136"/>
        <dbReference type="Rhea" id="RHEA-COMP:20101"/>
        <dbReference type="ChEBI" id="CHEBI:15378"/>
        <dbReference type="ChEBI" id="CHEBI:30616"/>
        <dbReference type="ChEBI" id="CHEBI:46858"/>
        <dbReference type="ChEBI" id="CHEBI:61978"/>
        <dbReference type="ChEBI" id="CHEBI:456216"/>
        <dbReference type="EC" id="2.7.10.1"/>
    </reaction>
</comment>
<evidence type="ECO:0000256" key="8">
    <source>
        <dbReference type="ARBA" id="ARBA00022989"/>
    </source>
</evidence>
<dbReference type="SMART" id="SM00408">
    <property type="entry name" value="IGc2"/>
    <property type="match status" value="2"/>
</dbReference>
<evidence type="ECO:0000256" key="15">
    <source>
        <dbReference type="ARBA" id="ARBA00051243"/>
    </source>
</evidence>
<feature type="region of interest" description="Disordered" evidence="20">
    <location>
        <begin position="184"/>
        <end position="317"/>
    </location>
</feature>
<keyword evidence="4 21" id="KW-0812">Transmembrane</keyword>
<dbReference type="InterPro" id="IPR003599">
    <property type="entry name" value="Ig_sub"/>
</dbReference>
<evidence type="ECO:0000256" key="17">
    <source>
        <dbReference type="PIRSR" id="PIRSR000615-2"/>
    </source>
</evidence>
<dbReference type="SUPFAM" id="SSF56112">
    <property type="entry name" value="Protein kinase-like (PK-like)"/>
    <property type="match status" value="1"/>
</dbReference>
<evidence type="ECO:0000256" key="13">
    <source>
        <dbReference type="ARBA" id="ARBA00023180"/>
    </source>
</evidence>
<dbReference type="EMBL" id="LNIX01000005">
    <property type="protein sequence ID" value="OXA54086.1"/>
    <property type="molecule type" value="Genomic_DNA"/>
</dbReference>
<dbReference type="Gene3D" id="1.10.510.10">
    <property type="entry name" value="Transferase(Phosphotransferase) domain 1"/>
    <property type="match status" value="1"/>
</dbReference>
<feature type="domain" description="Ig-like" evidence="23">
    <location>
        <begin position="452"/>
        <end position="552"/>
    </location>
</feature>
<dbReference type="SUPFAM" id="SSF48726">
    <property type="entry name" value="Immunoglobulin"/>
    <property type="match status" value="2"/>
</dbReference>
<keyword evidence="25" id="KW-1185">Reference proteome</keyword>
<dbReference type="InterPro" id="IPR003598">
    <property type="entry name" value="Ig_sub2"/>
</dbReference>
<dbReference type="PROSITE" id="PS00109">
    <property type="entry name" value="PROTEIN_KINASE_TYR"/>
    <property type="match status" value="1"/>
</dbReference>
<dbReference type="CDD" id="cd00192">
    <property type="entry name" value="PTKc"/>
    <property type="match status" value="1"/>
</dbReference>
<evidence type="ECO:0000256" key="16">
    <source>
        <dbReference type="PIRSR" id="PIRSR000615-1"/>
    </source>
</evidence>
<keyword evidence="9 21" id="KW-0472">Membrane</keyword>
<evidence type="ECO:0000256" key="20">
    <source>
        <dbReference type="SAM" id="MobiDB-lite"/>
    </source>
</evidence>
<accession>A0A226EBM1</accession>
<feature type="compositionally biased region" description="Polar residues" evidence="20">
    <location>
        <begin position="284"/>
        <end position="317"/>
    </location>
</feature>
<dbReference type="GO" id="GO:0030182">
    <property type="term" value="P:neuron differentiation"/>
    <property type="evidence" value="ECO:0007669"/>
    <property type="project" value="UniProtKB-ARBA"/>
</dbReference>
<evidence type="ECO:0000256" key="11">
    <source>
        <dbReference type="ARBA" id="ARBA00023157"/>
    </source>
</evidence>
<feature type="transmembrane region" description="Helical" evidence="21">
    <location>
        <begin position="568"/>
        <end position="591"/>
    </location>
</feature>
<dbReference type="GO" id="GO:0048468">
    <property type="term" value="P:cell development"/>
    <property type="evidence" value="ECO:0007669"/>
    <property type="project" value="UniProtKB-ARBA"/>
</dbReference>
<dbReference type="Pfam" id="PF00062">
    <property type="entry name" value="Lys"/>
    <property type="match status" value="2"/>
</dbReference>
<dbReference type="InterPro" id="IPR017441">
    <property type="entry name" value="Protein_kinase_ATP_BS"/>
</dbReference>
<evidence type="ECO:0000259" key="23">
    <source>
        <dbReference type="PROSITE" id="PS50835"/>
    </source>
</evidence>
<feature type="active site" description="Proton acceptor" evidence="16">
    <location>
        <position position="815"/>
    </location>
</feature>
<dbReference type="Pfam" id="PF07679">
    <property type="entry name" value="I-set"/>
    <property type="match status" value="1"/>
</dbReference>
<feature type="binding site" evidence="17">
    <location>
        <position position="819"/>
    </location>
    <ligand>
        <name>ATP</name>
        <dbReference type="ChEBI" id="CHEBI:30616"/>
    </ligand>
</feature>
<dbReference type="AlphaFoldDB" id="A0A226EBM1"/>
<proteinExistence type="predicted"/>
<dbReference type="GO" id="GO:0051130">
    <property type="term" value="P:positive regulation of cellular component organization"/>
    <property type="evidence" value="ECO:0007669"/>
    <property type="project" value="UniProtKB-ARBA"/>
</dbReference>
<dbReference type="Pfam" id="PF07714">
    <property type="entry name" value="PK_Tyr_Ser-Thr"/>
    <property type="match status" value="1"/>
</dbReference>
<dbReference type="GO" id="GO:0046872">
    <property type="term" value="F:metal ion binding"/>
    <property type="evidence" value="ECO:0007669"/>
    <property type="project" value="UniProtKB-KW"/>
</dbReference>
<evidence type="ECO:0000256" key="3">
    <source>
        <dbReference type="ARBA" id="ARBA00022679"/>
    </source>
</evidence>
<dbReference type="SMART" id="SM00409">
    <property type="entry name" value="IG"/>
    <property type="match status" value="2"/>
</dbReference>
<dbReference type="PROSITE" id="PS51348">
    <property type="entry name" value="GLYCOSYL_HYDROL_F22_2"/>
    <property type="match status" value="2"/>
</dbReference>
<dbReference type="PRINTS" id="PR00109">
    <property type="entry name" value="TYRKINASE"/>
</dbReference>
<dbReference type="GO" id="GO:0005524">
    <property type="term" value="F:ATP binding"/>
    <property type="evidence" value="ECO:0007669"/>
    <property type="project" value="UniProtKB-UniRule"/>
</dbReference>
<comment type="subcellular location">
    <subcellularLocation>
        <location evidence="2">Endomembrane system</location>
    </subcellularLocation>
    <subcellularLocation>
        <location evidence="1">Membrane</location>
        <topology evidence="1">Single-pass membrane protein</topology>
    </subcellularLocation>
</comment>
<evidence type="ECO:0000256" key="21">
    <source>
        <dbReference type="SAM" id="Phobius"/>
    </source>
</evidence>
<dbReference type="InterPro" id="IPR011009">
    <property type="entry name" value="Kinase-like_dom_sf"/>
</dbReference>
<reference evidence="24 25" key="1">
    <citation type="submission" date="2015-12" db="EMBL/GenBank/DDBJ databases">
        <title>The genome of Folsomia candida.</title>
        <authorList>
            <person name="Faddeeva A."/>
            <person name="Derks M.F."/>
            <person name="Anvar Y."/>
            <person name="Smit S."/>
            <person name="Van Straalen N."/>
            <person name="Roelofs D."/>
        </authorList>
    </citation>
    <scope>NUCLEOTIDE SEQUENCE [LARGE SCALE GENOMIC DNA]</scope>
    <source>
        <strain evidence="24 25">VU population</strain>
        <tissue evidence="24">Whole body</tissue>
    </source>
</reference>
<dbReference type="InterPro" id="IPR001245">
    <property type="entry name" value="Ser-Thr/Tyr_kinase_cat_dom"/>
</dbReference>
<protein>
    <submittedName>
        <fullName evidence="24">Fibroblast growth factor receptor 3</fullName>
    </submittedName>
</protein>
<dbReference type="GO" id="GO:0004714">
    <property type="term" value="F:transmembrane receptor protein tyrosine kinase activity"/>
    <property type="evidence" value="ECO:0007669"/>
    <property type="project" value="UniProtKB-EC"/>
</dbReference>
<keyword evidence="13" id="KW-0325">Glycoprotein</keyword>
<dbReference type="GO" id="GO:0007169">
    <property type="term" value="P:cell surface receptor protein tyrosine kinase signaling pathway"/>
    <property type="evidence" value="ECO:0007669"/>
    <property type="project" value="TreeGrafter"/>
</dbReference>
<dbReference type="PANTHER" id="PTHR24416">
    <property type="entry name" value="TYROSINE-PROTEIN KINASE RECEPTOR"/>
    <property type="match status" value="1"/>
</dbReference>
<dbReference type="Pfam" id="PF13927">
    <property type="entry name" value="Ig_3"/>
    <property type="match status" value="1"/>
</dbReference>
<feature type="binding site" evidence="17">
    <location>
        <begin position="671"/>
        <end position="678"/>
    </location>
    <ligand>
        <name>ATP</name>
        <dbReference type="ChEBI" id="CHEBI:30616"/>
    </ligand>
</feature>
<dbReference type="CDD" id="cd00096">
    <property type="entry name" value="Ig"/>
    <property type="match status" value="1"/>
</dbReference>
<name>A0A226EBM1_FOLCA</name>
<gene>
    <name evidence="24" type="ORF">Fcan01_10351</name>
</gene>
<dbReference type="Gene3D" id="2.60.40.10">
    <property type="entry name" value="Immunoglobulins"/>
    <property type="match status" value="2"/>
</dbReference>
<feature type="binding site" evidence="18">
    <location>
        <position position="634"/>
    </location>
    <ligand>
        <name>Mg(2+)</name>
        <dbReference type="ChEBI" id="CHEBI:18420"/>
    </ligand>
</feature>
<evidence type="ECO:0000256" key="4">
    <source>
        <dbReference type="ARBA" id="ARBA00022692"/>
    </source>
</evidence>
<comment type="caution">
    <text evidence="24">The sequence shown here is derived from an EMBL/GenBank/DDBJ whole genome shotgun (WGS) entry which is preliminary data.</text>
</comment>
<keyword evidence="18" id="KW-0460">Magnesium</keyword>
<dbReference type="SMART" id="SM00263">
    <property type="entry name" value="LYZ1"/>
    <property type="match status" value="1"/>
</dbReference>
<keyword evidence="5 17" id="KW-0547">Nucleotide-binding</keyword>
<evidence type="ECO:0000256" key="9">
    <source>
        <dbReference type="ARBA" id="ARBA00023136"/>
    </source>
</evidence>
<evidence type="ECO:0000256" key="10">
    <source>
        <dbReference type="ARBA" id="ARBA00023137"/>
    </source>
</evidence>
<evidence type="ECO:0000256" key="6">
    <source>
        <dbReference type="ARBA" id="ARBA00022777"/>
    </source>
</evidence>
<dbReference type="InterPro" id="IPR023346">
    <property type="entry name" value="Lysozyme-like_dom_sf"/>
</dbReference>
<dbReference type="PROSITE" id="PS00107">
    <property type="entry name" value="PROTEIN_KINASE_ATP"/>
    <property type="match status" value="1"/>
</dbReference>
<evidence type="ECO:0000259" key="22">
    <source>
        <dbReference type="PROSITE" id="PS50011"/>
    </source>
</evidence>
<dbReference type="PROSITE" id="PS50835">
    <property type="entry name" value="IG_LIKE"/>
    <property type="match status" value="2"/>
</dbReference>
<evidence type="ECO:0000256" key="12">
    <source>
        <dbReference type="ARBA" id="ARBA00023170"/>
    </source>
</evidence>
<dbReference type="PANTHER" id="PTHR24416:SF600">
    <property type="entry name" value="PDGF- AND VEGF-RECEPTOR RELATED, ISOFORM J"/>
    <property type="match status" value="1"/>
</dbReference>
<dbReference type="InterPro" id="IPR001916">
    <property type="entry name" value="Glyco_hydro_22"/>
</dbReference>
<dbReference type="Gene3D" id="1.10.530.10">
    <property type="match status" value="2"/>
</dbReference>
<sequence>MKTYGILKIANNWCQDELDTNNLCNIVCSDLQTEDVTETAKCASHIFLVSGDSFIPWYPAFQEDCMNNDTTFYTSDCAEDLTIRSSQTEFYLTEGDTNVKINCSVVSYPSPRLRWEWEPTGDDELISSTTHPPEDIMDIEFVATLSFSEVKLSHSGTYTCHAEKDDSMGRAVDAYPFQVIVNQVTSPTTDGSGTDSTSDPTESTFEPTTDTLTSSLSTTTDSSDSSTSTLPTTKENTDSPTTESLPTTESSETTEESLSTILSTSIDPTSSTIPSSSFTETTLDLGSSSTAASTVMPTSTTSDMTARTSVNPADPTTPSDMERIYLACEIAQQLTYLHKDNIHWGEHIEDWLCLSDVTTRFNGSYLAADPDHTGRFYYGIFKISNEWCQDDHNTANPCNISCNDLFHNDFDVEKSASCSKYIFAQKTFTEWPEFAQLCENVDKHYLVNCSVPPFFTSDTEDETNKVFKEFDENKNITCSAVGYPPPELSWDFATLNHILNSGRRLRESKTVQKISDGNWTVQSTIIFNEVRTKDDAEYICVAENSASSKTLRYIVTVVPSEQGWKETLIIGGSLTLGLLGLLAIPAMYLIYKMRAKRKRILHELYQQFKYGQESIQPVQSTDLLMNFNPDAVSYLSRSEYAIYQGAINLPFPKALEILPYRLEIMEYTVLGRGAFGIVFLGRLDNRVTIAVKTVPKDADESKLAALLSEVKIMNFVGRHPNIVQLLGVQFIDLKKGIVYVAVEFCTYGSLEGVLHEKRRRLAMAESYLGKIYNIPGYIGLRPAEKPFELYQLLKFSHQVCCAMEFLASKRIIHGDLAARNVLVDSNFNAKISDFGLSRQLYDTCKTYVVETKESAMPWRWCAIEILKYKKFSTESDIWAYGVFMWEVFSLAEVPYTEGISWGPDFVKYLERGFRLGIPPYANQEIYQLMKKCWEAQPSKRIGFQQLSVQVLTLLETEYKKQS</sequence>
<keyword evidence="14" id="KW-0393">Immunoglobulin domain</keyword>
<feature type="domain" description="Ig-like" evidence="23">
    <location>
        <begin position="79"/>
        <end position="173"/>
    </location>
</feature>
<keyword evidence="7 17" id="KW-0067">ATP-binding</keyword>
<dbReference type="PIRSF" id="PIRSF000615">
    <property type="entry name" value="TyrPK_CSF1-R"/>
    <property type="match status" value="1"/>
</dbReference>
<keyword evidence="18" id="KW-0479">Metal-binding</keyword>
<dbReference type="InterPro" id="IPR013783">
    <property type="entry name" value="Ig-like_fold"/>
</dbReference>
<dbReference type="GO" id="GO:0043235">
    <property type="term" value="C:receptor complex"/>
    <property type="evidence" value="ECO:0007669"/>
    <property type="project" value="TreeGrafter"/>
</dbReference>
<keyword evidence="10" id="KW-0829">Tyrosine-protein kinase</keyword>
<dbReference type="InterPro" id="IPR036179">
    <property type="entry name" value="Ig-like_dom_sf"/>
</dbReference>
<dbReference type="InterPro" id="IPR000719">
    <property type="entry name" value="Prot_kinase_dom"/>
</dbReference>
<keyword evidence="11" id="KW-1015">Disulfide bond</keyword>
<evidence type="ECO:0000256" key="1">
    <source>
        <dbReference type="ARBA" id="ARBA00004167"/>
    </source>
</evidence>
<feature type="binding site" evidence="18">
    <location>
        <position position="833"/>
    </location>
    <ligand>
        <name>Mg(2+)</name>
        <dbReference type="ChEBI" id="CHEBI:18420"/>
    </ligand>
</feature>
<feature type="domain" description="Protein kinase" evidence="22">
    <location>
        <begin position="664"/>
        <end position="954"/>
    </location>
</feature>
<evidence type="ECO:0000313" key="24">
    <source>
        <dbReference type="EMBL" id="OXA54086.1"/>
    </source>
</evidence>
<keyword evidence="6" id="KW-0418">Kinase</keyword>
<keyword evidence="12 24" id="KW-0675">Receptor</keyword>
<dbReference type="FunFam" id="1.10.510.10:FF:001512">
    <property type="entry name" value="Receptor tyrosine-protein kinase erbB-2"/>
    <property type="match status" value="1"/>
</dbReference>
<dbReference type="OrthoDB" id="3256376at2759"/>
<evidence type="ECO:0000256" key="18">
    <source>
        <dbReference type="PIRSR" id="PIRSR000615-3"/>
    </source>
</evidence>